<accession>A0A0P6YJV1</accession>
<evidence type="ECO:0000313" key="1">
    <source>
        <dbReference type="EMBL" id="KPL90008.1"/>
    </source>
</evidence>
<evidence type="ECO:0008006" key="3">
    <source>
        <dbReference type="Google" id="ProtNLM"/>
    </source>
</evidence>
<evidence type="ECO:0000313" key="2">
    <source>
        <dbReference type="Proteomes" id="UP000050277"/>
    </source>
</evidence>
<dbReference type="Proteomes" id="UP000050277">
    <property type="component" value="Unassembled WGS sequence"/>
</dbReference>
<sequence>MSEFFTSDEWQAADWLNALDRLAPAPALEPIPTSSKMLDAAPKPVWGWPMPRTFSDDMPESQEIMLVWHDQQWQPCMTSVDRQYYYLLGDKYEERYAFEAHALWLPLPHAMEVQA</sequence>
<dbReference type="RefSeq" id="WP_054534039.1">
    <property type="nucleotide sequence ID" value="NZ_LGKP01000014.1"/>
</dbReference>
<dbReference type="STRING" id="70996.SE18_08630"/>
<dbReference type="EMBL" id="LGKP01000014">
    <property type="protein sequence ID" value="KPL90008.1"/>
    <property type="molecule type" value="Genomic_DNA"/>
</dbReference>
<organism evidence="1 2">
    <name type="scientific">Herpetosiphon geysericola</name>
    <dbReference type="NCBI Taxonomy" id="70996"/>
    <lineage>
        <taxon>Bacteria</taxon>
        <taxon>Bacillati</taxon>
        <taxon>Chloroflexota</taxon>
        <taxon>Chloroflexia</taxon>
        <taxon>Herpetosiphonales</taxon>
        <taxon>Herpetosiphonaceae</taxon>
        <taxon>Herpetosiphon</taxon>
    </lineage>
</organism>
<proteinExistence type="predicted"/>
<name>A0A0P6YJV1_9CHLR</name>
<comment type="caution">
    <text evidence="1">The sequence shown here is derived from an EMBL/GenBank/DDBJ whole genome shotgun (WGS) entry which is preliminary data.</text>
</comment>
<reference evidence="1 2" key="1">
    <citation type="submission" date="2015-07" db="EMBL/GenBank/DDBJ databases">
        <title>Whole genome sequence of Herpetosiphon geysericola DSM 7119.</title>
        <authorList>
            <person name="Hemp J."/>
            <person name="Ward L.M."/>
            <person name="Pace L.A."/>
            <person name="Fischer W.W."/>
        </authorList>
    </citation>
    <scope>NUCLEOTIDE SEQUENCE [LARGE SCALE GENOMIC DNA]</scope>
    <source>
        <strain evidence="1 2">DSM 7119</strain>
    </source>
</reference>
<gene>
    <name evidence="1" type="ORF">SE18_08630</name>
</gene>
<dbReference type="AlphaFoldDB" id="A0A0P6YJV1"/>
<keyword evidence="2" id="KW-1185">Reference proteome</keyword>
<protein>
    <recommendedName>
        <fullName evidence="3">DUF551 domain-containing protein</fullName>
    </recommendedName>
</protein>